<dbReference type="Proteomes" id="UP001365542">
    <property type="component" value="Unassembled WGS sequence"/>
</dbReference>
<dbReference type="InterPro" id="IPR021757">
    <property type="entry name" value="Ribosomal_mL46_N"/>
</dbReference>
<organism evidence="10 11">
    <name type="scientific">Orbilia ellipsospora</name>
    <dbReference type="NCBI Taxonomy" id="2528407"/>
    <lineage>
        <taxon>Eukaryota</taxon>
        <taxon>Fungi</taxon>
        <taxon>Dikarya</taxon>
        <taxon>Ascomycota</taxon>
        <taxon>Pezizomycotina</taxon>
        <taxon>Orbiliomycetes</taxon>
        <taxon>Orbiliales</taxon>
        <taxon>Orbiliaceae</taxon>
        <taxon>Orbilia</taxon>
    </lineage>
</organism>
<dbReference type="Gene3D" id="3.90.79.10">
    <property type="entry name" value="Nucleoside Triphosphate Pyrophosphohydrolase"/>
    <property type="match status" value="1"/>
</dbReference>
<dbReference type="GO" id="GO:0005762">
    <property type="term" value="C:mitochondrial large ribosomal subunit"/>
    <property type="evidence" value="ECO:0007669"/>
    <property type="project" value="TreeGrafter"/>
</dbReference>
<evidence type="ECO:0000256" key="4">
    <source>
        <dbReference type="ARBA" id="ARBA00022980"/>
    </source>
</evidence>
<feature type="compositionally biased region" description="Polar residues" evidence="8">
    <location>
        <begin position="28"/>
        <end position="38"/>
    </location>
</feature>
<dbReference type="PANTHER" id="PTHR13124">
    <property type="entry name" value="39S RIBOSOMAL PROTEIN L46, MITOCHONDRIAL PRECURSOR-RELATED"/>
    <property type="match status" value="1"/>
</dbReference>
<dbReference type="GO" id="GO:0003735">
    <property type="term" value="F:structural constituent of ribosome"/>
    <property type="evidence" value="ECO:0007669"/>
    <property type="project" value="InterPro"/>
</dbReference>
<dbReference type="FunFam" id="3.90.79.10:FF:000018">
    <property type="entry name" value="39S ribosomal protein L46, mitochondrial"/>
    <property type="match status" value="1"/>
</dbReference>
<keyword evidence="5" id="KW-0496">Mitochondrion</keyword>
<dbReference type="Pfam" id="PF11788">
    <property type="entry name" value="MRP-L46"/>
    <property type="match status" value="1"/>
</dbReference>
<feature type="domain" description="Large ribosomal subunit protein mL46 N-terminal" evidence="9">
    <location>
        <begin position="66"/>
        <end position="197"/>
    </location>
</feature>
<evidence type="ECO:0000256" key="7">
    <source>
        <dbReference type="ARBA" id="ARBA00035190"/>
    </source>
</evidence>
<dbReference type="InterPro" id="IPR015797">
    <property type="entry name" value="NUDIX_hydrolase-like_dom_sf"/>
</dbReference>
<comment type="similarity">
    <text evidence="2">Belongs to the mitochondrion-specific ribosomal protein mL46 family.</text>
</comment>
<comment type="subcellular location">
    <subcellularLocation>
        <location evidence="1">Mitochondrion</location>
    </subcellularLocation>
</comment>
<dbReference type="EMBL" id="JAVHJO010000001">
    <property type="protein sequence ID" value="KAK6543832.1"/>
    <property type="molecule type" value="Genomic_DNA"/>
</dbReference>
<keyword evidence="11" id="KW-1185">Reference proteome</keyword>
<gene>
    <name evidence="10" type="primary">MRPL17</name>
    <name evidence="10" type="ORF">TWF694_000560</name>
</gene>
<evidence type="ECO:0000256" key="6">
    <source>
        <dbReference type="ARBA" id="ARBA00023274"/>
    </source>
</evidence>
<dbReference type="GO" id="GO:0005743">
    <property type="term" value="C:mitochondrial inner membrane"/>
    <property type="evidence" value="ECO:0007669"/>
    <property type="project" value="UniProtKB-ARBA"/>
</dbReference>
<sequence length="340" mass="39478">MMESTCHRCFTRIAFRSRRTFASIATSQVTPTQTSLDPPSTFDESAPDSEVIEDPLPDYVRPRSPYQLAAATVVSRPPLLTRDLSEFEKQFFFYQKRLDKRVVKPFTRAFYFKRGTLAYDEWREKRKSMQVYNAWGANAWRDELHVGEQPMDDEEMDYDSLVKYTVSGEDISASDTEEEIAAKKVMAKPLPRETEADLNNDVRSLNRKLSRTLYLLVKRGDREGNVWKFPQANIIGRENLRQCAEGILTKSCGPNMNYWMVGNAPIGHYAYDFSEVRKAEDNEWIGKKVFFMKARIFAGRPNLMGNKANITDFRWLAKEEIEAVVEPDYWKAIKRILVTR</sequence>
<evidence type="ECO:0000256" key="8">
    <source>
        <dbReference type="SAM" id="MobiDB-lite"/>
    </source>
</evidence>
<evidence type="ECO:0000256" key="5">
    <source>
        <dbReference type="ARBA" id="ARBA00023128"/>
    </source>
</evidence>
<reference evidence="10 11" key="1">
    <citation type="submission" date="2019-10" db="EMBL/GenBank/DDBJ databases">
        <authorList>
            <person name="Palmer J.M."/>
        </authorList>
    </citation>
    <scope>NUCLEOTIDE SEQUENCE [LARGE SCALE GENOMIC DNA]</scope>
    <source>
        <strain evidence="10 11">TWF694</strain>
    </source>
</reference>
<keyword evidence="4 10" id="KW-0689">Ribosomal protein</keyword>
<feature type="region of interest" description="Disordered" evidence="8">
    <location>
        <begin position="28"/>
        <end position="48"/>
    </location>
</feature>
<keyword evidence="3" id="KW-0809">Transit peptide</keyword>
<evidence type="ECO:0000313" key="11">
    <source>
        <dbReference type="Proteomes" id="UP001365542"/>
    </source>
</evidence>
<evidence type="ECO:0000256" key="2">
    <source>
        <dbReference type="ARBA" id="ARBA00009070"/>
    </source>
</evidence>
<accession>A0AAV9XSB5</accession>
<evidence type="ECO:0000313" key="10">
    <source>
        <dbReference type="EMBL" id="KAK6543832.1"/>
    </source>
</evidence>
<keyword evidence="6" id="KW-0687">Ribonucleoprotein</keyword>
<name>A0AAV9XSB5_9PEZI</name>
<evidence type="ECO:0000256" key="1">
    <source>
        <dbReference type="ARBA" id="ARBA00004173"/>
    </source>
</evidence>
<dbReference type="CDD" id="cd04661">
    <property type="entry name" value="NUDIX_MRP_L46"/>
    <property type="match status" value="1"/>
</dbReference>
<evidence type="ECO:0000256" key="3">
    <source>
        <dbReference type="ARBA" id="ARBA00022946"/>
    </source>
</evidence>
<protein>
    <recommendedName>
        <fullName evidence="7">Large ribosomal subunit protein mL46</fullName>
    </recommendedName>
</protein>
<proteinExistence type="inferred from homology"/>
<comment type="caution">
    <text evidence="10">The sequence shown here is derived from an EMBL/GenBank/DDBJ whole genome shotgun (WGS) entry which is preliminary data.</text>
</comment>
<dbReference type="InterPro" id="IPR040008">
    <property type="entry name" value="Ribosomal_mL46"/>
</dbReference>
<dbReference type="InterPro" id="IPR033650">
    <property type="entry name" value="Ribosomal_mL46_NUDIX"/>
</dbReference>
<dbReference type="PANTHER" id="PTHR13124:SF12">
    <property type="entry name" value="LARGE RIBOSOMAL SUBUNIT PROTEIN ML46"/>
    <property type="match status" value="1"/>
</dbReference>
<dbReference type="AlphaFoldDB" id="A0AAV9XSB5"/>
<dbReference type="SUPFAM" id="SSF55811">
    <property type="entry name" value="Nudix"/>
    <property type="match status" value="1"/>
</dbReference>
<evidence type="ECO:0000259" key="9">
    <source>
        <dbReference type="Pfam" id="PF11788"/>
    </source>
</evidence>